<gene>
    <name evidence="1" type="ORF">PAGA_a0521</name>
</gene>
<sequence>MKVIVTGSTGFLGSNLIKSLDSYDIKTIAPVRREVVSSTQSIDYITFKDLFDLAQSEAILDDVDVFIHSAALAHSKYLTEKAYQQINYKLSITLASAAAKCGVKRFIFISSIGVNGVSNAAPFKSCDEAAPTEDYAISKYEAEVGLKKIAEDTGMEVVIIRPPLVYGKGAPGNFGTLLKVAEKNLPLPLGAINNERSFVAIDNLVDLIITCIEHPAAANQTFLVSDDEDVSTSNLLKKLTIAAGKKPWLIPVPVSFLKFLASMVGKKAAVVRFSSSLTVDIEHTKNTLNWKPPITLDEGIRRCFK</sequence>
<reference evidence="1" key="1">
    <citation type="submission" date="2015-03" db="EMBL/GenBank/DDBJ databases">
        <authorList>
            <person name="Xie B.-B."/>
            <person name="Rong J.-C."/>
            <person name="Qin Q.-L."/>
            <person name="Zhang Y.-Z."/>
        </authorList>
    </citation>
    <scope>NUCLEOTIDE SEQUENCE</scope>
    <source>
        <strain evidence="1">DSM 14585</strain>
    </source>
</reference>
<proteinExistence type="predicted"/>
<evidence type="ECO:0000313" key="2">
    <source>
        <dbReference type="Proteomes" id="UP000217277"/>
    </source>
</evidence>
<dbReference type="EMBL" id="CP011011">
    <property type="protein sequence ID" value="ATC81072.1"/>
    <property type="molecule type" value="Genomic_DNA"/>
</dbReference>
<dbReference type="Proteomes" id="UP000217277">
    <property type="component" value="Chromosome I"/>
</dbReference>
<evidence type="ECO:0000313" key="1">
    <source>
        <dbReference type="EMBL" id="ATC81072.1"/>
    </source>
</evidence>
<name>A0ACA8DSJ3_9GAMM</name>
<accession>A0ACA8DSJ3</accession>
<keyword evidence="2" id="KW-1185">Reference proteome</keyword>
<protein>
    <submittedName>
        <fullName evidence="1">Uncharacterized protein</fullName>
    </submittedName>
</protein>
<organism evidence="1 2">
    <name type="scientific">Pseudoalteromonas agarivorans DSM 14585</name>
    <dbReference type="NCBI Taxonomy" id="1312369"/>
    <lineage>
        <taxon>Bacteria</taxon>
        <taxon>Pseudomonadati</taxon>
        <taxon>Pseudomonadota</taxon>
        <taxon>Gammaproteobacteria</taxon>
        <taxon>Alteromonadales</taxon>
        <taxon>Pseudoalteromonadaceae</taxon>
        <taxon>Pseudoalteromonas</taxon>
    </lineage>
</organism>